<reference evidence="3" key="1">
    <citation type="submission" date="2020-01" db="EMBL/GenBank/DDBJ databases">
        <authorList>
            <person name="Meier V. D."/>
            <person name="Meier V D."/>
        </authorList>
    </citation>
    <scope>NUCLEOTIDE SEQUENCE</scope>
    <source>
        <strain evidence="3">HLG_WM_MAG_12</strain>
    </source>
</reference>
<dbReference type="GO" id="GO:0005886">
    <property type="term" value="C:plasma membrane"/>
    <property type="evidence" value="ECO:0007669"/>
    <property type="project" value="TreeGrafter"/>
</dbReference>
<evidence type="ECO:0000256" key="1">
    <source>
        <dbReference type="SAM" id="Phobius"/>
    </source>
</evidence>
<dbReference type="PANTHER" id="PTHR42709">
    <property type="entry name" value="ALKALINE PHOSPHATASE LIKE PROTEIN"/>
    <property type="match status" value="1"/>
</dbReference>
<dbReference type="PANTHER" id="PTHR42709:SF2">
    <property type="entry name" value="INNER MEMBRANE PROTEIN YOHD"/>
    <property type="match status" value="1"/>
</dbReference>
<evidence type="ECO:0000313" key="3">
    <source>
        <dbReference type="EMBL" id="CAA6806751.1"/>
    </source>
</evidence>
<accession>A0A6S6SVZ4</accession>
<keyword evidence="1" id="KW-0812">Transmembrane</keyword>
<dbReference type="Pfam" id="PF09335">
    <property type="entry name" value="VTT_dom"/>
    <property type="match status" value="1"/>
</dbReference>
<gene>
    <name evidence="3" type="ORF">HELGO_WM13655</name>
</gene>
<proteinExistence type="predicted"/>
<name>A0A6S6SVZ4_9BACT</name>
<feature type="transmembrane region" description="Helical" evidence="1">
    <location>
        <begin position="126"/>
        <end position="147"/>
    </location>
</feature>
<dbReference type="AlphaFoldDB" id="A0A6S6SVZ4"/>
<dbReference type="EMBL" id="CACVAW010000023">
    <property type="protein sequence ID" value="CAA6806751.1"/>
    <property type="molecule type" value="Genomic_DNA"/>
</dbReference>
<protein>
    <recommendedName>
        <fullName evidence="2">VTT domain-containing protein</fullName>
    </recommendedName>
</protein>
<feature type="transmembrane region" description="Helical" evidence="1">
    <location>
        <begin position="42"/>
        <end position="64"/>
    </location>
</feature>
<sequence>MEDILSSLSTYGYILLFLYSFGGGFVAIVGAGVLSYMGNMDITTSIVVACIANIIGDSFLFYMARNNKASIKTHLVKHKRKLALSILWMRRKGDLIVFVQKYIYGVKTLIPIVMGMSKYSYTRFNILNIFASILWALVFGLSGYYSAEHLINFIQFIGENKIVMPIILLTLLGSIWLYITKLTSKKER</sequence>
<feature type="transmembrane region" description="Helical" evidence="1">
    <location>
        <begin position="12"/>
        <end position="36"/>
    </location>
</feature>
<keyword evidence="1" id="KW-1133">Transmembrane helix</keyword>
<organism evidence="3">
    <name type="scientific">uncultured Campylobacterales bacterium</name>
    <dbReference type="NCBI Taxonomy" id="352960"/>
    <lineage>
        <taxon>Bacteria</taxon>
        <taxon>Pseudomonadati</taxon>
        <taxon>Campylobacterota</taxon>
        <taxon>Epsilonproteobacteria</taxon>
        <taxon>Campylobacterales</taxon>
        <taxon>environmental samples</taxon>
    </lineage>
</organism>
<dbReference type="InterPro" id="IPR032816">
    <property type="entry name" value="VTT_dom"/>
</dbReference>
<dbReference type="InterPro" id="IPR051311">
    <property type="entry name" value="DedA_domain"/>
</dbReference>
<keyword evidence="1" id="KW-0472">Membrane</keyword>
<evidence type="ECO:0000259" key="2">
    <source>
        <dbReference type="Pfam" id="PF09335"/>
    </source>
</evidence>
<feature type="transmembrane region" description="Helical" evidence="1">
    <location>
        <begin position="162"/>
        <end position="179"/>
    </location>
</feature>
<feature type="domain" description="VTT" evidence="2">
    <location>
        <begin position="29"/>
        <end position="144"/>
    </location>
</feature>